<evidence type="ECO:0000256" key="3">
    <source>
        <dbReference type="ARBA" id="ARBA00022777"/>
    </source>
</evidence>
<name>A0A7S0P994_CAFRO</name>
<dbReference type="InterPro" id="IPR005522">
    <property type="entry name" value="IPK"/>
</dbReference>
<dbReference type="SUPFAM" id="SSF56104">
    <property type="entry name" value="SAICAR synthase-like"/>
    <property type="match status" value="2"/>
</dbReference>
<gene>
    <name evidence="6" type="ORF">CROE0942_LOCUS4506</name>
</gene>
<dbReference type="EMBL" id="HBET01006731">
    <property type="protein sequence ID" value="CAD8560170.1"/>
    <property type="molecule type" value="Transcribed_RNA"/>
</dbReference>
<sequence length="515" mass="53320">MAGAGGPRAATHAEAAFEPESWHVQQASTVGGHGGFFRDEGAPVVFKPAQKGPRGDREARALMAIASAQRLGLPHALDIFPQVLGAARIDGNRVTGFADPFEKEGSAATPLDGDSVQESAAARTPCKARRNLIARMGRDGGAAATPACESEVRALLMPDAEVASWRGWGTLGSPLPSPLSDWAPCGSAGRGGGALFFAMRDICAGMRRPCVADVKIGSQMWAPGSLPTKVLADEQKCGMQRATGFRITAMQVWRTRSTGKDASEWHCSRYGRGFCFALTPATALQALRLFFASRAQPVPRKRAGSEPGPASPSVVRQALPAACPRSTSIGRAEATSSHGLHADIRRGKVPEAEAVGRQPALGAPLRRGAAAGLASQAALCADWCARASPWHLYGSSILLAYDADPATLDGPASDSAQGRSPPPSKASPAAKLIDFAHAREADAAWSTAWSGAVQGARNLAAALAAIANGQANLPSEPLGDDAAVFVRPALPDPDSKPGSELKAALDTLENAASET</sequence>
<dbReference type="GO" id="GO:0005737">
    <property type="term" value="C:cytoplasm"/>
    <property type="evidence" value="ECO:0007669"/>
    <property type="project" value="TreeGrafter"/>
</dbReference>
<comment type="similarity">
    <text evidence="1 4">Belongs to the inositol phosphokinase (IPK) family.</text>
</comment>
<evidence type="ECO:0000313" key="6">
    <source>
        <dbReference type="EMBL" id="CAD8560170.1"/>
    </source>
</evidence>
<dbReference type="EC" id="2.7.-.-" evidence="4"/>
<dbReference type="InterPro" id="IPR038286">
    <property type="entry name" value="IPK_sf"/>
</dbReference>
<evidence type="ECO:0000256" key="5">
    <source>
        <dbReference type="SAM" id="MobiDB-lite"/>
    </source>
</evidence>
<dbReference type="GO" id="GO:0032958">
    <property type="term" value="P:inositol phosphate biosynthetic process"/>
    <property type="evidence" value="ECO:0007669"/>
    <property type="project" value="InterPro"/>
</dbReference>
<dbReference type="GO" id="GO:0005634">
    <property type="term" value="C:nucleus"/>
    <property type="evidence" value="ECO:0007669"/>
    <property type="project" value="TreeGrafter"/>
</dbReference>
<evidence type="ECO:0000256" key="4">
    <source>
        <dbReference type="RuleBase" id="RU363090"/>
    </source>
</evidence>
<dbReference type="AlphaFoldDB" id="A0A7S0P994"/>
<evidence type="ECO:0000256" key="2">
    <source>
        <dbReference type="ARBA" id="ARBA00022679"/>
    </source>
</evidence>
<feature type="compositionally biased region" description="Polar residues" evidence="5">
    <location>
        <begin position="326"/>
        <end position="338"/>
    </location>
</feature>
<dbReference type="PANTHER" id="PTHR12400">
    <property type="entry name" value="INOSITOL POLYPHOSPHATE KINASE"/>
    <property type="match status" value="1"/>
</dbReference>
<dbReference type="Pfam" id="PF03770">
    <property type="entry name" value="IPK"/>
    <property type="match status" value="2"/>
</dbReference>
<feature type="compositionally biased region" description="Basic and acidic residues" evidence="5">
    <location>
        <begin position="340"/>
        <end position="351"/>
    </location>
</feature>
<dbReference type="Gene3D" id="3.30.470.160">
    <property type="entry name" value="Inositol polyphosphate kinase"/>
    <property type="match status" value="1"/>
</dbReference>
<keyword evidence="3 4" id="KW-0418">Kinase</keyword>
<evidence type="ECO:0000256" key="1">
    <source>
        <dbReference type="ARBA" id="ARBA00007374"/>
    </source>
</evidence>
<dbReference type="GO" id="GO:0016301">
    <property type="term" value="F:kinase activity"/>
    <property type="evidence" value="ECO:0007669"/>
    <property type="project" value="UniProtKB-KW"/>
</dbReference>
<keyword evidence="2 4" id="KW-0808">Transferase</keyword>
<dbReference type="PANTHER" id="PTHR12400:SF21">
    <property type="entry name" value="KINASE"/>
    <property type="match status" value="1"/>
</dbReference>
<organism evidence="6">
    <name type="scientific">Cafeteria roenbergensis</name>
    <name type="common">Marine flagellate</name>
    <dbReference type="NCBI Taxonomy" id="33653"/>
    <lineage>
        <taxon>Eukaryota</taxon>
        <taxon>Sar</taxon>
        <taxon>Stramenopiles</taxon>
        <taxon>Bigyra</taxon>
        <taxon>Opalozoa</taxon>
        <taxon>Bicosoecida</taxon>
        <taxon>Cafeteriaceae</taxon>
        <taxon>Cafeteria</taxon>
    </lineage>
</organism>
<protein>
    <recommendedName>
        <fullName evidence="4">Kinase</fullName>
        <ecNumber evidence="4">2.7.-.-</ecNumber>
    </recommendedName>
</protein>
<feature type="region of interest" description="Disordered" evidence="5">
    <location>
        <begin position="326"/>
        <end position="351"/>
    </location>
</feature>
<reference evidence="6" key="1">
    <citation type="submission" date="2021-01" db="EMBL/GenBank/DDBJ databases">
        <authorList>
            <person name="Corre E."/>
            <person name="Pelletier E."/>
            <person name="Niang G."/>
            <person name="Scheremetjew M."/>
            <person name="Finn R."/>
            <person name="Kale V."/>
            <person name="Holt S."/>
            <person name="Cochrane G."/>
            <person name="Meng A."/>
            <person name="Brown T."/>
            <person name="Cohen L."/>
        </authorList>
    </citation>
    <scope>NUCLEOTIDE SEQUENCE</scope>
    <source>
        <strain evidence="6">E4-10</strain>
    </source>
</reference>
<proteinExistence type="inferred from homology"/>
<accession>A0A7S0P994</accession>